<proteinExistence type="predicted"/>
<comment type="caution">
    <text evidence="2">The sequence shown here is derived from an EMBL/GenBank/DDBJ whole genome shotgun (WGS) entry which is preliminary data.</text>
</comment>
<gene>
    <name evidence="2" type="ORF">HD842_002925</name>
</gene>
<keyword evidence="1" id="KW-0732">Signal</keyword>
<evidence type="ECO:0000313" key="3">
    <source>
        <dbReference type="Proteomes" id="UP000540787"/>
    </source>
</evidence>
<sequence>MHNRILKGALLGLALAGMSMSAQAHRGWLLPSTAMVEAKEPWVTLDGAISEGLFEFHHVPLRLDNLTITGPDGVTTKAEGAVLGKFRSTIDIRLPKDGTYRLAIVSNNVMGSYKLGGEVKRFRGVEGTPGAQVPAGATDVTTSTTHTRLETFVSANDMNDTALKPSGVGLEMVPVTNPSDLRAGEPITFRFQLDGKPLPNFPFSMVPGAVKYRGTLGELRFTTDAKGEAKFTVPDANMYWLSAKFPLETQKGPPAPGAKRYSYTATLDVLPQ</sequence>
<dbReference type="Proteomes" id="UP000540787">
    <property type="component" value="Unassembled WGS sequence"/>
</dbReference>
<evidence type="ECO:0000313" key="2">
    <source>
        <dbReference type="EMBL" id="MBB6134767.1"/>
    </source>
</evidence>
<organism evidence="2 3">
    <name type="scientific">Massilia aurea</name>
    <dbReference type="NCBI Taxonomy" id="373040"/>
    <lineage>
        <taxon>Bacteria</taxon>
        <taxon>Pseudomonadati</taxon>
        <taxon>Pseudomonadota</taxon>
        <taxon>Betaproteobacteria</taxon>
        <taxon>Burkholderiales</taxon>
        <taxon>Oxalobacteraceae</taxon>
        <taxon>Telluria group</taxon>
        <taxon>Massilia</taxon>
    </lineage>
</organism>
<dbReference type="Pfam" id="PF10670">
    <property type="entry name" value="DUF4198"/>
    <property type="match status" value="1"/>
</dbReference>
<accession>A0A7W9X1I7</accession>
<name>A0A7W9X1I7_9BURK</name>
<dbReference type="RefSeq" id="WP_183555443.1">
    <property type="nucleotide sequence ID" value="NZ_JACHBX010000003.1"/>
</dbReference>
<reference evidence="2 3" key="1">
    <citation type="submission" date="2020-08" db="EMBL/GenBank/DDBJ databases">
        <title>The Agave Microbiome: Exploring the role of microbial communities in plant adaptations to desert environments.</title>
        <authorList>
            <person name="Partida-Martinez L.P."/>
        </authorList>
    </citation>
    <scope>NUCLEOTIDE SEQUENCE [LARGE SCALE GENOMIC DNA]</scope>
    <source>
        <strain evidence="2 3">AT3.2</strain>
    </source>
</reference>
<feature type="signal peptide" evidence="1">
    <location>
        <begin position="1"/>
        <end position="24"/>
    </location>
</feature>
<dbReference type="AlphaFoldDB" id="A0A7W9X1I7"/>
<dbReference type="EMBL" id="JACHBX010000003">
    <property type="protein sequence ID" value="MBB6134767.1"/>
    <property type="molecule type" value="Genomic_DNA"/>
</dbReference>
<dbReference type="InterPro" id="IPR019613">
    <property type="entry name" value="DUF4198"/>
</dbReference>
<evidence type="ECO:0008006" key="4">
    <source>
        <dbReference type="Google" id="ProtNLM"/>
    </source>
</evidence>
<keyword evidence="3" id="KW-1185">Reference proteome</keyword>
<evidence type="ECO:0000256" key="1">
    <source>
        <dbReference type="SAM" id="SignalP"/>
    </source>
</evidence>
<protein>
    <recommendedName>
        <fullName evidence="4">ABC transporter permease</fullName>
    </recommendedName>
</protein>
<feature type="chain" id="PRO_5031448732" description="ABC transporter permease" evidence="1">
    <location>
        <begin position="25"/>
        <end position="272"/>
    </location>
</feature>